<evidence type="ECO:0000256" key="1">
    <source>
        <dbReference type="ARBA" id="ARBA00004651"/>
    </source>
</evidence>
<dbReference type="SUPFAM" id="SSF82866">
    <property type="entry name" value="Multidrug efflux transporter AcrB transmembrane domain"/>
    <property type="match status" value="2"/>
</dbReference>
<evidence type="ECO:0000256" key="4">
    <source>
        <dbReference type="ARBA" id="ARBA00022692"/>
    </source>
</evidence>
<keyword evidence="4 8" id="KW-0812">Transmembrane</keyword>
<dbReference type="EMBL" id="CP036276">
    <property type="protein sequence ID" value="QDU46959.1"/>
    <property type="molecule type" value="Genomic_DNA"/>
</dbReference>
<feature type="transmembrane region" description="Helical" evidence="8">
    <location>
        <begin position="243"/>
        <end position="262"/>
    </location>
</feature>
<dbReference type="GO" id="GO:0005886">
    <property type="term" value="C:plasma membrane"/>
    <property type="evidence" value="ECO:0007669"/>
    <property type="project" value="UniProtKB-SubCell"/>
</dbReference>
<feature type="transmembrane region" description="Helical" evidence="8">
    <location>
        <begin position="728"/>
        <end position="748"/>
    </location>
</feature>
<dbReference type="Pfam" id="PF03176">
    <property type="entry name" value="MMPL"/>
    <property type="match status" value="2"/>
</dbReference>
<dbReference type="PANTHER" id="PTHR33406:SF6">
    <property type="entry name" value="MEMBRANE PROTEIN YDGH-RELATED"/>
    <property type="match status" value="1"/>
</dbReference>
<feature type="transmembrane region" description="Helical" evidence="8">
    <location>
        <begin position="310"/>
        <end position="330"/>
    </location>
</feature>
<evidence type="ECO:0000256" key="3">
    <source>
        <dbReference type="ARBA" id="ARBA00022475"/>
    </source>
</evidence>
<dbReference type="RefSeq" id="WP_145379532.1">
    <property type="nucleotide sequence ID" value="NZ_CP036276.1"/>
</dbReference>
<proteinExistence type="inferred from homology"/>
<feature type="transmembrane region" description="Helical" evidence="8">
    <location>
        <begin position="769"/>
        <end position="793"/>
    </location>
</feature>
<feature type="transmembrane region" description="Helical" evidence="8">
    <location>
        <begin position="668"/>
        <end position="686"/>
    </location>
</feature>
<comment type="subcellular location">
    <subcellularLocation>
        <location evidence="1">Cell membrane</location>
        <topology evidence="1">Multi-pass membrane protein</topology>
    </subcellularLocation>
</comment>
<evidence type="ECO:0000256" key="8">
    <source>
        <dbReference type="SAM" id="Phobius"/>
    </source>
</evidence>
<sequence length="871" mass="96069">MFGKLGKLISGRWKTVFIGWLIFFAFIQWVSPHWKEVALDGEFDHLPKEMDSIQGEKRFAEAFPDDLLASSIVVIVRRENGELNDNDMAFIEEELRTRLETILADIDDVVINEQLAVAEANLGKEEFARRKSSLEAELVRRLEIGPIPESDITQITSIRSPTDDLIGEMLISEDRQAALVIVGLSEKFLEYGNRDTIQRIETLIARPGGELFEEELIPDGLDLQLSGTATVGRDMLEARDESAAATETWTVGLVILLLILIYRAPLLALIPLITVGIANQVSLSLAALLSQFNANDANILFGFRTFVEMHVYMTVILYGAGVDYCLFLIARYKEELDAGADIDQAVSEAVGKVGSALTASALTTAFGIGMMVLAAFGKFRDAGIGIALSLIVVLVASLTLTPTLLRLFGRFAFWPHIRSERITATAGWISGSTLMSMLIELNPLSNGWEKVGQAVLNHPRRLWGWTMALMIPFAAVGVLSWNHLSYGLMSELPSDDASVVGAKAIQGHFPEGTAGPLTVLLANDQMNFNSSDAKEKIAELTAILRGKSDELNIADVRSLSSPFGSHEPSWEGLSGIPLALKRQAVNEKTKEYYVTQVEGLSGDTTRLDVIFNEDPFSKNSIARLDGVEKVIRDFFSKQDEPLKATHMNFIGSTANIRDLKTTTDRDRIVIDVAVLSVVLVILWILLRRFSISLYLILTVFFSYFVTIGFTYVLFWFLESTGEFAGLDWKVPIFLFTFLIAVGEDYNIYLMTRIDEEQQRRGPIEGIRVALLRTGGIISSCGIIMAGTFSSLVLGGTLKGMQQLGFALMFGVLLDTFVVRPILVPAYLVMLHRGDFGKWTWLLGGGTVPTVAEPKSPATDLETPVDNQLQNG</sequence>
<dbReference type="InterPro" id="IPR004869">
    <property type="entry name" value="MMPL_dom"/>
</dbReference>
<keyword evidence="11" id="KW-1185">Reference proteome</keyword>
<dbReference type="InterPro" id="IPR050545">
    <property type="entry name" value="Mycobact_MmpL"/>
</dbReference>
<feature type="transmembrane region" description="Helical" evidence="8">
    <location>
        <begin position="383"/>
        <end position="402"/>
    </location>
</feature>
<feature type="region of interest" description="Disordered" evidence="7">
    <location>
        <begin position="852"/>
        <end position="871"/>
    </location>
</feature>
<evidence type="ECO:0000259" key="9">
    <source>
        <dbReference type="PROSITE" id="PS50156"/>
    </source>
</evidence>
<dbReference type="PROSITE" id="PS50156">
    <property type="entry name" value="SSD"/>
    <property type="match status" value="1"/>
</dbReference>
<evidence type="ECO:0000313" key="10">
    <source>
        <dbReference type="EMBL" id="QDU46959.1"/>
    </source>
</evidence>
<evidence type="ECO:0000256" key="6">
    <source>
        <dbReference type="ARBA" id="ARBA00023136"/>
    </source>
</evidence>
<name>A0A517ZWU1_9PLAN</name>
<dbReference type="Gene3D" id="1.20.1640.10">
    <property type="entry name" value="Multidrug efflux transporter AcrB transmembrane domain"/>
    <property type="match status" value="2"/>
</dbReference>
<feature type="transmembrane region" description="Helical" evidence="8">
    <location>
        <begin position="805"/>
        <end position="828"/>
    </location>
</feature>
<feature type="transmembrane region" description="Helical" evidence="8">
    <location>
        <begin position="356"/>
        <end position="376"/>
    </location>
</feature>
<dbReference type="AlphaFoldDB" id="A0A517ZWU1"/>
<dbReference type="PANTHER" id="PTHR33406">
    <property type="entry name" value="MEMBRANE PROTEIN MJ1562-RELATED"/>
    <property type="match status" value="1"/>
</dbReference>
<feature type="transmembrane region" description="Helical" evidence="8">
    <location>
        <begin position="462"/>
        <end position="481"/>
    </location>
</feature>
<gene>
    <name evidence="10" type="primary">ydgH_2</name>
    <name evidence="10" type="ORF">Mal52_54870</name>
</gene>
<evidence type="ECO:0000313" key="11">
    <source>
        <dbReference type="Proteomes" id="UP000319383"/>
    </source>
</evidence>
<dbReference type="InterPro" id="IPR000731">
    <property type="entry name" value="SSD"/>
</dbReference>
<evidence type="ECO:0000256" key="5">
    <source>
        <dbReference type="ARBA" id="ARBA00022989"/>
    </source>
</evidence>
<reference evidence="10 11" key="1">
    <citation type="submission" date="2019-02" db="EMBL/GenBank/DDBJ databases">
        <title>Deep-cultivation of Planctomycetes and their phenomic and genomic characterization uncovers novel biology.</title>
        <authorList>
            <person name="Wiegand S."/>
            <person name="Jogler M."/>
            <person name="Boedeker C."/>
            <person name="Pinto D."/>
            <person name="Vollmers J."/>
            <person name="Rivas-Marin E."/>
            <person name="Kohn T."/>
            <person name="Peeters S.H."/>
            <person name="Heuer A."/>
            <person name="Rast P."/>
            <person name="Oberbeckmann S."/>
            <person name="Bunk B."/>
            <person name="Jeske O."/>
            <person name="Meyerdierks A."/>
            <person name="Storesund J.E."/>
            <person name="Kallscheuer N."/>
            <person name="Luecker S."/>
            <person name="Lage O.M."/>
            <person name="Pohl T."/>
            <person name="Merkel B.J."/>
            <person name="Hornburger P."/>
            <person name="Mueller R.-W."/>
            <person name="Bruemmer F."/>
            <person name="Labrenz M."/>
            <person name="Spormann A.M."/>
            <person name="Op den Camp H."/>
            <person name="Overmann J."/>
            <person name="Amann R."/>
            <person name="Jetten M.S.M."/>
            <person name="Mascher T."/>
            <person name="Medema M.H."/>
            <person name="Devos D.P."/>
            <person name="Kaster A.-K."/>
            <person name="Ovreas L."/>
            <person name="Rohde M."/>
            <person name="Galperin M.Y."/>
            <person name="Jogler C."/>
        </authorList>
    </citation>
    <scope>NUCLEOTIDE SEQUENCE [LARGE SCALE GENOMIC DNA]</scope>
    <source>
        <strain evidence="10 11">Mal52</strain>
    </source>
</reference>
<accession>A0A517ZWU1</accession>
<dbReference type="KEGG" id="sdyn:Mal52_54870"/>
<feature type="domain" description="SSD" evidence="9">
    <location>
        <begin position="267"/>
        <end position="407"/>
    </location>
</feature>
<comment type="similarity">
    <text evidence="2">Belongs to the resistance-nodulation-cell division (RND) (TC 2.A.6) family. MmpL subfamily.</text>
</comment>
<keyword evidence="6 8" id="KW-0472">Membrane</keyword>
<keyword evidence="5 8" id="KW-1133">Transmembrane helix</keyword>
<feature type="transmembrane region" description="Helical" evidence="8">
    <location>
        <begin position="12"/>
        <end position="30"/>
    </location>
</feature>
<evidence type="ECO:0000256" key="2">
    <source>
        <dbReference type="ARBA" id="ARBA00010157"/>
    </source>
</evidence>
<keyword evidence="3" id="KW-1003">Cell membrane</keyword>
<organism evidence="10 11">
    <name type="scientific">Symmachiella dynata</name>
    <dbReference type="NCBI Taxonomy" id="2527995"/>
    <lineage>
        <taxon>Bacteria</taxon>
        <taxon>Pseudomonadati</taxon>
        <taxon>Planctomycetota</taxon>
        <taxon>Planctomycetia</taxon>
        <taxon>Planctomycetales</taxon>
        <taxon>Planctomycetaceae</taxon>
        <taxon>Symmachiella</taxon>
    </lineage>
</organism>
<protein>
    <submittedName>
        <fullName evidence="10">Membrane protein YdgH</fullName>
    </submittedName>
</protein>
<feature type="transmembrane region" description="Helical" evidence="8">
    <location>
        <begin position="268"/>
        <end position="289"/>
    </location>
</feature>
<evidence type="ECO:0000256" key="7">
    <source>
        <dbReference type="SAM" id="MobiDB-lite"/>
    </source>
</evidence>
<dbReference type="Proteomes" id="UP000319383">
    <property type="component" value="Chromosome"/>
</dbReference>
<feature type="transmembrane region" description="Helical" evidence="8">
    <location>
        <begin position="693"/>
        <end position="716"/>
    </location>
</feature>